<protein>
    <recommendedName>
        <fullName evidence="1">THIF-type NAD/FAD binding fold domain-containing protein</fullName>
    </recommendedName>
</protein>
<dbReference type="Proteomes" id="UP000186785">
    <property type="component" value="Unassembled WGS sequence"/>
</dbReference>
<dbReference type="InterPro" id="IPR000594">
    <property type="entry name" value="ThiF_NAD_FAD-bd"/>
</dbReference>
<comment type="caution">
    <text evidence="2">The sequence shown here is derived from an EMBL/GenBank/DDBJ whole genome shotgun (WGS) entry which is preliminary data.</text>
</comment>
<proteinExistence type="predicted"/>
<evidence type="ECO:0000259" key="1">
    <source>
        <dbReference type="Pfam" id="PF00899"/>
    </source>
</evidence>
<name>A0A1Q5PR43_9ACTO</name>
<gene>
    <name evidence="2" type="ORF">BSR29_01340</name>
</gene>
<dbReference type="EMBL" id="MQSV01000001">
    <property type="protein sequence ID" value="OKL49870.1"/>
    <property type="molecule type" value="Genomic_DNA"/>
</dbReference>
<dbReference type="SUPFAM" id="SSF69572">
    <property type="entry name" value="Activating enzymes of the ubiquitin-like proteins"/>
    <property type="match status" value="1"/>
</dbReference>
<dbReference type="InterPro" id="IPR045886">
    <property type="entry name" value="ThiF/MoeB/HesA"/>
</dbReference>
<evidence type="ECO:0000313" key="3">
    <source>
        <dbReference type="Proteomes" id="UP000186785"/>
    </source>
</evidence>
<feature type="domain" description="THIF-type NAD/FAD binding fold" evidence="1">
    <location>
        <begin position="26"/>
        <end position="253"/>
    </location>
</feature>
<dbReference type="GO" id="GO:0016779">
    <property type="term" value="F:nucleotidyltransferase activity"/>
    <property type="evidence" value="ECO:0007669"/>
    <property type="project" value="TreeGrafter"/>
</dbReference>
<dbReference type="GO" id="GO:0004792">
    <property type="term" value="F:thiosulfate-cyanide sulfurtransferase activity"/>
    <property type="evidence" value="ECO:0007669"/>
    <property type="project" value="TreeGrafter"/>
</dbReference>
<dbReference type="AlphaFoldDB" id="A0A1Q5PR43"/>
<sequence length="258" mass="28227">MPTTEIPLVVQGDAEQPVSDRDYRTALISQLGQEGQRRLYQSRVLVVGAGGLGSPVLMYLAAASVGHLAVCDFDVVEASNLQRQFLHPWSRLGQPKAQSAIQTLRDFNPQVEYRELGRFPRVDDDFFVPEEWLELLRTYDLVIDASDNFETKYSISRACQVAQVPHLWGTIVGWDFQVSLFTPRQGDGLRALYPHVPQPGTTPSGATDGVLGAACGQAGSVMAAEAIKYLCGLSPTLEGQVLFGSALFNTWRLVPFGG</sequence>
<dbReference type="GO" id="GO:0008641">
    <property type="term" value="F:ubiquitin-like modifier activating enzyme activity"/>
    <property type="evidence" value="ECO:0007669"/>
    <property type="project" value="InterPro"/>
</dbReference>
<reference evidence="2 3" key="1">
    <citation type="submission" date="2016-11" db="EMBL/GenBank/DDBJ databases">
        <title>Actinomyces gypaetusis sp. nov. isolated from the vulture Gypaetus barbatus in Qinghai Tibet Plateau China.</title>
        <authorList>
            <person name="Meng X."/>
        </authorList>
    </citation>
    <scope>NUCLEOTIDE SEQUENCE [LARGE SCALE GENOMIC DNA]</scope>
    <source>
        <strain evidence="2 3">VUL4_2</strain>
    </source>
</reference>
<dbReference type="Pfam" id="PF00899">
    <property type="entry name" value="ThiF"/>
    <property type="match status" value="1"/>
</dbReference>
<accession>A0A1Q5PR43</accession>
<dbReference type="STRING" id="1921764.BSR28_01140"/>
<dbReference type="InterPro" id="IPR035985">
    <property type="entry name" value="Ubiquitin-activating_enz"/>
</dbReference>
<dbReference type="GO" id="GO:0005829">
    <property type="term" value="C:cytosol"/>
    <property type="evidence" value="ECO:0007669"/>
    <property type="project" value="TreeGrafter"/>
</dbReference>
<dbReference type="Gene3D" id="3.40.50.720">
    <property type="entry name" value="NAD(P)-binding Rossmann-like Domain"/>
    <property type="match status" value="1"/>
</dbReference>
<dbReference type="GO" id="GO:0008146">
    <property type="term" value="F:sulfotransferase activity"/>
    <property type="evidence" value="ECO:0007669"/>
    <property type="project" value="TreeGrafter"/>
</dbReference>
<organism evidence="2 3">
    <name type="scientific">Boudabousia liubingyangii</name>
    <dbReference type="NCBI Taxonomy" id="1921764"/>
    <lineage>
        <taxon>Bacteria</taxon>
        <taxon>Bacillati</taxon>
        <taxon>Actinomycetota</taxon>
        <taxon>Actinomycetes</taxon>
        <taxon>Actinomycetales</taxon>
        <taxon>Actinomycetaceae</taxon>
        <taxon>Boudabousia</taxon>
    </lineage>
</organism>
<dbReference type="CDD" id="cd00757">
    <property type="entry name" value="ThiF_MoeB_HesA_family"/>
    <property type="match status" value="1"/>
</dbReference>
<dbReference type="PANTHER" id="PTHR10953:SF102">
    <property type="entry name" value="ADENYLYLTRANSFERASE AND SULFURTRANSFERASE MOCS3"/>
    <property type="match status" value="1"/>
</dbReference>
<evidence type="ECO:0000313" key="2">
    <source>
        <dbReference type="EMBL" id="OKL49870.1"/>
    </source>
</evidence>
<keyword evidence="3" id="KW-1185">Reference proteome</keyword>
<dbReference type="PANTHER" id="PTHR10953">
    <property type="entry name" value="UBIQUITIN-ACTIVATING ENZYME E1"/>
    <property type="match status" value="1"/>
</dbReference>